<evidence type="ECO:0000313" key="12">
    <source>
        <dbReference type="Proteomes" id="UP001155057"/>
    </source>
</evidence>
<dbReference type="Proteomes" id="UP001155057">
    <property type="component" value="Unassembled WGS sequence"/>
</dbReference>
<evidence type="ECO:0000256" key="6">
    <source>
        <dbReference type="SAM" id="Phobius"/>
    </source>
</evidence>
<dbReference type="Proteomes" id="UP001155110">
    <property type="component" value="Unassembled WGS sequence"/>
</dbReference>
<keyword evidence="2 6" id="KW-0812">Transmembrane</keyword>
<dbReference type="OMA" id="INTGPIH"/>
<proteinExistence type="predicted"/>
<dbReference type="Pfam" id="PF06803">
    <property type="entry name" value="DUF1232"/>
    <property type="match status" value="1"/>
</dbReference>
<dbReference type="GeneID" id="83728513"/>
<reference evidence="8" key="1">
    <citation type="submission" date="2022-08" db="EMBL/GenBank/DDBJ databases">
        <title>Genomic Encyclopedia of Type Strains, Phase V (KMG-V): Genome sequencing to study the core and pangenomes of soil and plant-associated prokaryotes.</title>
        <authorList>
            <person name="Whitman W."/>
        </authorList>
    </citation>
    <scope>NUCLEOTIDE SEQUENCE</scope>
    <source>
        <strain evidence="9">SP2016B</strain>
        <strain evidence="10">SP2017</strain>
        <strain evidence="11">SP3002</strain>
        <strain evidence="8">SP3049</strain>
    </source>
</reference>
<accession>A0A9X2Q079</accession>
<dbReference type="GO" id="GO:0012505">
    <property type="term" value="C:endomembrane system"/>
    <property type="evidence" value="ECO:0007669"/>
    <property type="project" value="UniProtKB-SubCell"/>
</dbReference>
<feature type="compositionally biased region" description="Polar residues" evidence="5">
    <location>
        <begin position="1"/>
        <end position="15"/>
    </location>
</feature>
<dbReference type="EMBL" id="JANTYZ010000005">
    <property type="protein sequence ID" value="MCS3865505.1"/>
    <property type="molecule type" value="Genomic_DNA"/>
</dbReference>
<comment type="caution">
    <text evidence="8">The sequence shown here is derived from an EMBL/GenBank/DDBJ whole genome shotgun (WGS) entry which is preliminary data.</text>
</comment>
<evidence type="ECO:0000259" key="7">
    <source>
        <dbReference type="Pfam" id="PF06803"/>
    </source>
</evidence>
<feature type="region of interest" description="Disordered" evidence="5">
    <location>
        <begin position="1"/>
        <end position="25"/>
    </location>
</feature>
<evidence type="ECO:0000313" key="10">
    <source>
        <dbReference type="EMBL" id="MCS3950636.1"/>
    </source>
</evidence>
<dbReference type="EMBL" id="JANUAE010000002">
    <property type="protein sequence ID" value="MCS3709142.1"/>
    <property type="molecule type" value="Genomic_DNA"/>
</dbReference>
<dbReference type="RefSeq" id="WP_011404345.1">
    <property type="nucleotide sequence ID" value="NZ_CALTRY010000022.1"/>
</dbReference>
<evidence type="ECO:0000256" key="1">
    <source>
        <dbReference type="ARBA" id="ARBA00004127"/>
    </source>
</evidence>
<evidence type="ECO:0000313" key="11">
    <source>
        <dbReference type="EMBL" id="MCS4157176.1"/>
    </source>
</evidence>
<dbReference type="AlphaFoldDB" id="A0A9X2Q079"/>
<dbReference type="Proteomes" id="UP001155010">
    <property type="component" value="Unassembled WGS sequence"/>
</dbReference>
<dbReference type="InterPro" id="IPR010652">
    <property type="entry name" value="DUF1232"/>
</dbReference>
<keyword evidence="3 6" id="KW-1133">Transmembrane helix</keyword>
<organism evidence="8 12">
    <name type="scientific">Salinibacter ruber</name>
    <dbReference type="NCBI Taxonomy" id="146919"/>
    <lineage>
        <taxon>Bacteria</taxon>
        <taxon>Pseudomonadati</taxon>
        <taxon>Rhodothermota</taxon>
        <taxon>Rhodothermia</taxon>
        <taxon>Rhodothermales</taxon>
        <taxon>Salinibacteraceae</taxon>
        <taxon>Salinibacter</taxon>
    </lineage>
</organism>
<feature type="domain" description="DUF1232" evidence="7">
    <location>
        <begin position="94"/>
        <end position="127"/>
    </location>
</feature>
<gene>
    <name evidence="8" type="ORF">GGP61_000737</name>
    <name evidence="9" type="ORF">GGP82_002063</name>
    <name evidence="10" type="ORF">GGP83_000570</name>
    <name evidence="11" type="ORF">GGP99_001130</name>
</gene>
<evidence type="ECO:0000313" key="8">
    <source>
        <dbReference type="EMBL" id="MCS3709142.1"/>
    </source>
</evidence>
<evidence type="ECO:0000256" key="5">
    <source>
        <dbReference type="SAM" id="MobiDB-lite"/>
    </source>
</evidence>
<evidence type="ECO:0000256" key="4">
    <source>
        <dbReference type="ARBA" id="ARBA00023136"/>
    </source>
</evidence>
<name>A0A9X2Q079_9BACT</name>
<feature type="transmembrane region" description="Helical" evidence="6">
    <location>
        <begin position="86"/>
        <end position="105"/>
    </location>
</feature>
<dbReference type="EMBL" id="JANTZM010000004">
    <property type="protein sequence ID" value="MCS4157176.1"/>
    <property type="molecule type" value="Genomic_DNA"/>
</dbReference>
<evidence type="ECO:0000256" key="2">
    <source>
        <dbReference type="ARBA" id="ARBA00022692"/>
    </source>
</evidence>
<evidence type="ECO:0000256" key="3">
    <source>
        <dbReference type="ARBA" id="ARBA00022989"/>
    </source>
</evidence>
<evidence type="ECO:0000313" key="9">
    <source>
        <dbReference type="EMBL" id="MCS3865505.1"/>
    </source>
</evidence>
<protein>
    <submittedName>
        <fullName evidence="8">Uncharacterized membrane protein YkvA (DUF1232 family)</fullName>
    </submittedName>
</protein>
<sequence length="154" mass="17159">MPSDTTPRGEQTSTPELALGPAPSRSEVTSTLIEAARRVLRRRFRVVLLIRDAYAHLEANTDALTAVWTDLRAALRLLVAWTRRSYRKVSTTSLVLLVAALLYFVTPIDAIPDPLGALGFVDDLAVVQTAVETVRDELDQFRSWEERQRLPASS</sequence>
<comment type="subcellular location">
    <subcellularLocation>
        <location evidence="1">Endomembrane system</location>
        <topology evidence="1">Multi-pass membrane protein</topology>
    </subcellularLocation>
</comment>
<dbReference type="EMBL" id="JANUBB010000002">
    <property type="protein sequence ID" value="MCS3950636.1"/>
    <property type="molecule type" value="Genomic_DNA"/>
</dbReference>
<dbReference type="Proteomes" id="UP001155034">
    <property type="component" value="Unassembled WGS sequence"/>
</dbReference>
<keyword evidence="4 6" id="KW-0472">Membrane</keyword>